<dbReference type="SUPFAM" id="SSF82866">
    <property type="entry name" value="Multidrug efflux transporter AcrB transmembrane domain"/>
    <property type="match status" value="1"/>
</dbReference>
<dbReference type="PANTHER" id="PTHR30081:SF1">
    <property type="entry name" value="PROTEIN TRANSLOCASE SUBUNIT SECD"/>
    <property type="match status" value="1"/>
</dbReference>
<evidence type="ECO:0000256" key="10">
    <source>
        <dbReference type="SAM" id="MobiDB-lite"/>
    </source>
</evidence>
<feature type="transmembrane region" description="Helical" evidence="9">
    <location>
        <begin position="536"/>
        <end position="554"/>
    </location>
</feature>
<dbReference type="Gene3D" id="3.30.70.3220">
    <property type="match status" value="1"/>
</dbReference>
<evidence type="ECO:0000256" key="9">
    <source>
        <dbReference type="HAMAP-Rule" id="MF_01463"/>
    </source>
</evidence>
<keyword evidence="2 9" id="KW-0813">Transport</keyword>
<dbReference type="GO" id="GO:0005886">
    <property type="term" value="C:plasma membrane"/>
    <property type="evidence" value="ECO:0007669"/>
    <property type="project" value="UniProtKB-SubCell"/>
</dbReference>
<feature type="compositionally biased region" description="Low complexity" evidence="10">
    <location>
        <begin position="132"/>
        <end position="169"/>
    </location>
</feature>
<dbReference type="RefSeq" id="WP_121805165.1">
    <property type="nucleotide sequence ID" value="NZ_RDBE01000005.1"/>
</dbReference>
<dbReference type="Pfam" id="PF21760">
    <property type="entry name" value="SecD_1st"/>
    <property type="match status" value="1"/>
</dbReference>
<evidence type="ECO:0000256" key="6">
    <source>
        <dbReference type="ARBA" id="ARBA00022989"/>
    </source>
</evidence>
<comment type="caution">
    <text evidence="14">The sequence shown here is derived from an EMBL/GenBank/DDBJ whole genome shotgun (WGS) entry which is preliminary data.</text>
</comment>
<evidence type="ECO:0000313" key="15">
    <source>
        <dbReference type="Proteomes" id="UP000281708"/>
    </source>
</evidence>
<dbReference type="OrthoDB" id="5240379at2"/>
<evidence type="ECO:0000256" key="8">
    <source>
        <dbReference type="ARBA" id="ARBA00023136"/>
    </source>
</evidence>
<evidence type="ECO:0000259" key="11">
    <source>
        <dbReference type="Pfam" id="PF02355"/>
    </source>
</evidence>
<dbReference type="InterPro" id="IPR054384">
    <property type="entry name" value="SecDF_P1_head"/>
</dbReference>
<comment type="subunit">
    <text evidence="9">Forms a complex with SecF. Part of the essential Sec protein translocation apparatus which comprises SecA, SecYEG and auxiliary proteins SecDF. Other proteins may also be involved.</text>
</comment>
<dbReference type="NCBIfam" id="TIGR00916">
    <property type="entry name" value="2A0604s01"/>
    <property type="match status" value="1"/>
</dbReference>
<dbReference type="InterPro" id="IPR022813">
    <property type="entry name" value="SecD/SecF_arch_bac"/>
</dbReference>
<comment type="similarity">
    <text evidence="9">Belongs to the SecD/SecF family. SecD subfamily.</text>
</comment>
<proteinExistence type="inferred from homology"/>
<keyword evidence="6 9" id="KW-1133">Transmembrane helix</keyword>
<keyword evidence="15" id="KW-1185">Reference proteome</keyword>
<sequence>MAKRTPKPGRTLAIFVIVVAALYGLVLVGGPSQKGESLWHPKLGLDLEGGTRITLTATKTPTASQLALARNIIDQRANGSGVSEASVTTQGGRNIVVEIPGKNSTDLVNTVKRTAQLRFRLVATGSPLAGRASSQTTSPSATPSGSTSASPSAGSSASPSAGPSGTASQQASPKASTSGTATPKGRVAPKLDTTPTPSAQPSGKASKTSTPTPTATATPTASPTSSADVDGDSLADKLAWMDNPPAAEQAKLAAYTCPAKGKSLAPAADDPDQVLVTCDGQGNKFLLSKAVVEGTSLKTASYGQPQNSTSWAVDLRLKGSAVKTFGTITTQLAGTEKLFAIVLDGKVISYATVSSPILNGQPQITGSFTQKQAASLANSLKYGALPLRFDSTVDQVGPSLAGNQLSAGILAGVIGLLLVMVYCLLYYRGLGVVVIGSLLVAGVVTYAVVLLLARTAGFTLTLPGIAGLIVAVGITADSFIVYFERIRDEMRAGKSMRVAVELGWARARNTCLAADAVSLLAAVVLYIFTIGVVRGFAFALGVSTLIDLAVFFWFTKPSMTALARVRFFSSGHRLSGLSSETLGVDEGHHGMRQSSTAGGRA</sequence>
<feature type="domain" description="Protein export membrane protein SecD/SecF C-terminal" evidence="11">
    <location>
        <begin position="392"/>
        <end position="550"/>
    </location>
</feature>
<dbReference type="NCBIfam" id="TIGR01129">
    <property type="entry name" value="secD"/>
    <property type="match status" value="1"/>
</dbReference>
<reference evidence="14 15" key="1">
    <citation type="submission" date="2018-10" db="EMBL/GenBank/DDBJ databases">
        <title>Marmoricola sp. 4Q3S-7 whole genome shotgun sequence.</title>
        <authorList>
            <person name="Li F."/>
        </authorList>
    </citation>
    <scope>NUCLEOTIDE SEQUENCE [LARGE SCALE GENOMIC DNA]</scope>
    <source>
        <strain evidence="14 15">4Q3S-7</strain>
    </source>
</reference>
<dbReference type="GO" id="GO:0015450">
    <property type="term" value="F:protein-transporting ATPase activity"/>
    <property type="evidence" value="ECO:0007669"/>
    <property type="project" value="InterPro"/>
</dbReference>
<gene>
    <name evidence="9 14" type="primary">secD</name>
    <name evidence="14" type="ORF">D9V37_05530</name>
</gene>
<name>A0A3L8P6F5_9ACTN</name>
<comment type="subcellular location">
    <subcellularLocation>
        <location evidence="1 9">Cell membrane</location>
        <topology evidence="1 9">Multi-pass membrane protein</topology>
    </subcellularLocation>
</comment>
<feature type="region of interest" description="Disordered" evidence="10">
    <location>
        <begin position="128"/>
        <end position="231"/>
    </location>
</feature>
<feature type="transmembrane region" description="Helical" evidence="9">
    <location>
        <begin position="12"/>
        <end position="30"/>
    </location>
</feature>
<comment type="function">
    <text evidence="9">Part of the Sec protein translocase complex. Interacts with the SecYEG preprotein conducting channel. SecDF uses the proton motive force (PMF) to complete protein translocation after the ATP-dependent function of SecA.</text>
</comment>
<dbReference type="Gene3D" id="3.30.1360.200">
    <property type="match status" value="1"/>
</dbReference>
<protein>
    <recommendedName>
        <fullName evidence="9">Protein translocase subunit SecD</fullName>
    </recommendedName>
</protein>
<feature type="transmembrane region" description="Helical" evidence="9">
    <location>
        <begin position="465"/>
        <end position="483"/>
    </location>
</feature>
<keyword evidence="8 9" id="KW-0472">Membrane</keyword>
<dbReference type="EMBL" id="RDBE01000005">
    <property type="protein sequence ID" value="RLV50189.1"/>
    <property type="molecule type" value="Genomic_DNA"/>
</dbReference>
<dbReference type="InterPro" id="IPR022646">
    <property type="entry name" value="SecD/SecF_CS"/>
</dbReference>
<dbReference type="AlphaFoldDB" id="A0A3L8P6F5"/>
<keyword evidence="4 9" id="KW-0812">Transmembrane</keyword>
<dbReference type="GO" id="GO:0065002">
    <property type="term" value="P:intracellular protein transmembrane transport"/>
    <property type="evidence" value="ECO:0007669"/>
    <property type="project" value="UniProtKB-UniRule"/>
</dbReference>
<evidence type="ECO:0000256" key="3">
    <source>
        <dbReference type="ARBA" id="ARBA00022475"/>
    </source>
</evidence>
<dbReference type="GO" id="GO:0043952">
    <property type="term" value="P:protein transport by the Sec complex"/>
    <property type="evidence" value="ECO:0007669"/>
    <property type="project" value="UniProtKB-UniRule"/>
</dbReference>
<dbReference type="InterPro" id="IPR048634">
    <property type="entry name" value="SecD_SecF_C"/>
</dbReference>
<organism evidence="14 15">
    <name type="scientific">Nocardioides mangrovicus</name>
    <dbReference type="NCBI Taxonomy" id="2478913"/>
    <lineage>
        <taxon>Bacteria</taxon>
        <taxon>Bacillati</taxon>
        <taxon>Actinomycetota</taxon>
        <taxon>Actinomycetes</taxon>
        <taxon>Propionibacteriales</taxon>
        <taxon>Nocardioidaceae</taxon>
        <taxon>Nocardioides</taxon>
    </lineage>
</organism>
<feature type="transmembrane region" description="Helical" evidence="9">
    <location>
        <begin position="432"/>
        <end position="453"/>
    </location>
</feature>
<evidence type="ECO:0000256" key="1">
    <source>
        <dbReference type="ARBA" id="ARBA00004651"/>
    </source>
</evidence>
<dbReference type="PANTHER" id="PTHR30081">
    <property type="entry name" value="PROTEIN-EXPORT MEMBRANE PROTEIN SEC"/>
    <property type="match status" value="1"/>
</dbReference>
<dbReference type="Proteomes" id="UP000281708">
    <property type="component" value="Unassembled WGS sequence"/>
</dbReference>
<evidence type="ECO:0000256" key="7">
    <source>
        <dbReference type="ARBA" id="ARBA00023010"/>
    </source>
</evidence>
<feature type="compositionally biased region" description="Polar residues" evidence="10">
    <location>
        <begin position="193"/>
        <end position="207"/>
    </location>
</feature>
<dbReference type="HAMAP" id="MF_01463_B">
    <property type="entry name" value="SecD_B"/>
    <property type="match status" value="1"/>
</dbReference>
<evidence type="ECO:0000256" key="5">
    <source>
        <dbReference type="ARBA" id="ARBA00022927"/>
    </source>
</evidence>
<dbReference type="Pfam" id="PF02355">
    <property type="entry name" value="SecD_SecF_C"/>
    <property type="match status" value="1"/>
</dbReference>
<evidence type="ECO:0000313" key="14">
    <source>
        <dbReference type="EMBL" id="RLV50189.1"/>
    </source>
</evidence>
<keyword evidence="5 9" id="KW-0653">Protein transport</keyword>
<dbReference type="GO" id="GO:0006605">
    <property type="term" value="P:protein targeting"/>
    <property type="evidence" value="ECO:0007669"/>
    <property type="project" value="UniProtKB-UniRule"/>
</dbReference>
<accession>A0A3L8P6F5</accession>
<feature type="domain" description="SecDF P1 head subdomain" evidence="13">
    <location>
        <begin position="279"/>
        <end position="386"/>
    </location>
</feature>
<keyword evidence="7 9" id="KW-0811">Translocation</keyword>
<dbReference type="Gene3D" id="1.20.1640.10">
    <property type="entry name" value="Multidrug efflux transporter AcrB transmembrane domain"/>
    <property type="match status" value="1"/>
</dbReference>
<evidence type="ECO:0000259" key="13">
    <source>
        <dbReference type="Pfam" id="PF22599"/>
    </source>
</evidence>
<evidence type="ECO:0000259" key="12">
    <source>
        <dbReference type="Pfam" id="PF21760"/>
    </source>
</evidence>
<keyword evidence="3 9" id="KW-1003">Cell membrane</keyword>
<feature type="compositionally biased region" description="Low complexity" evidence="10">
    <location>
        <begin position="208"/>
        <end position="227"/>
    </location>
</feature>
<dbReference type="Pfam" id="PF07549">
    <property type="entry name" value="Sec_GG"/>
    <property type="match status" value="1"/>
</dbReference>
<dbReference type="InterPro" id="IPR055344">
    <property type="entry name" value="SecD_SecF_C_bact"/>
</dbReference>
<feature type="transmembrane region" description="Helical" evidence="9">
    <location>
        <begin position="512"/>
        <end position="530"/>
    </location>
</feature>
<feature type="transmembrane region" description="Helical" evidence="9">
    <location>
        <begin position="405"/>
        <end position="425"/>
    </location>
</feature>
<evidence type="ECO:0000256" key="4">
    <source>
        <dbReference type="ARBA" id="ARBA00022692"/>
    </source>
</evidence>
<dbReference type="InterPro" id="IPR048631">
    <property type="entry name" value="SecD_1st"/>
</dbReference>
<feature type="domain" description="Protein translocase subunit SecDF P1" evidence="12">
    <location>
        <begin position="69"/>
        <end position="123"/>
    </location>
</feature>
<evidence type="ECO:0000256" key="2">
    <source>
        <dbReference type="ARBA" id="ARBA00022448"/>
    </source>
</evidence>
<dbReference type="Pfam" id="PF22599">
    <property type="entry name" value="SecDF_P1_head"/>
    <property type="match status" value="1"/>
</dbReference>
<feature type="compositionally biased region" description="Polar residues" evidence="10">
    <location>
        <begin position="170"/>
        <end position="181"/>
    </location>
</feature>
<dbReference type="InterPro" id="IPR005791">
    <property type="entry name" value="SecD"/>
</dbReference>